<dbReference type="AlphaFoldDB" id="A6LU13"/>
<dbReference type="eggNOG" id="ENOG50327WS">
    <property type="taxonomic scope" value="Bacteria"/>
</dbReference>
<dbReference type="KEGG" id="cbe:Cbei_1669"/>
<protein>
    <submittedName>
        <fullName evidence="1">Uncharacterized protein</fullName>
    </submittedName>
</protein>
<dbReference type="Proteomes" id="UP000000565">
    <property type="component" value="Chromosome"/>
</dbReference>
<proteinExistence type="predicted"/>
<reference evidence="1 2" key="2">
    <citation type="journal article" date="2011" name="BMC Genomics">
        <title>Single-nucleotide resolution analysis of the transcriptome structure of Clostridium beijerinckii NCIMB 8052 using RNA-Seq.</title>
        <authorList>
            <person name="Wang Y."/>
            <person name="Li X."/>
            <person name="Mao Y."/>
            <person name="Blaschek H.P."/>
        </authorList>
    </citation>
    <scope>NUCLEOTIDE SEQUENCE [LARGE SCALE GENOMIC DNA]</scope>
    <source>
        <strain evidence="2">ATCC 51743 / NCIMB 8052</strain>
    </source>
</reference>
<reference evidence="1 2" key="3">
    <citation type="journal article" date="2012" name="BMC Genomics">
        <title>Genome-wide dynamic transcriptional profiling in clostridium beijerinckii NCIMB 8052 using single-nucleotide resolution RNA-Seq.</title>
        <authorList>
            <person name="Wang Y."/>
            <person name="Li X."/>
            <person name="Mao Y."/>
            <person name="Blaschek H.P."/>
        </authorList>
    </citation>
    <scope>NUCLEOTIDE SEQUENCE [LARGE SCALE GENOMIC DNA]</scope>
    <source>
        <strain evidence="2">ATCC 51743 / NCIMB 8052</strain>
    </source>
</reference>
<dbReference type="HOGENOM" id="CLU_173862_1_1_9"/>
<organism evidence="1 2">
    <name type="scientific">Clostridium beijerinckii (strain ATCC 51743 / NCIMB 8052)</name>
    <name type="common">Clostridium acetobutylicum</name>
    <dbReference type="NCBI Taxonomy" id="290402"/>
    <lineage>
        <taxon>Bacteria</taxon>
        <taxon>Bacillati</taxon>
        <taxon>Bacillota</taxon>
        <taxon>Clostridia</taxon>
        <taxon>Eubacteriales</taxon>
        <taxon>Clostridiaceae</taxon>
        <taxon>Clostridium</taxon>
    </lineage>
</organism>
<evidence type="ECO:0000313" key="2">
    <source>
        <dbReference type="Proteomes" id="UP000000565"/>
    </source>
</evidence>
<evidence type="ECO:0000313" key="1">
    <source>
        <dbReference type="EMBL" id="ABR33843.1"/>
    </source>
</evidence>
<sequence>MLFKFDAILSMKGGFEMKKIIAVLLILLCVFPALALADPTPSNIYKQGVYTPDDLKNFAINTNTYNVQNVSTDKNAYIVIFDKNFLAVQALYLSPNSQKYNLIPFKADYRIVIVGDGDVYIS</sequence>
<reference evidence="1 2" key="1">
    <citation type="submission" date="2007-06" db="EMBL/GenBank/DDBJ databases">
        <title>Complete sequence of Clostridium beijerinckii NCIMB 8052.</title>
        <authorList>
            <consortium name="US DOE Joint Genome Institute"/>
            <person name="Copeland A."/>
            <person name="Lucas S."/>
            <person name="Lapidus A."/>
            <person name="Barry K."/>
            <person name="Detter J.C."/>
            <person name="Glavina del Rio T."/>
            <person name="Hammon N."/>
            <person name="Israni S."/>
            <person name="Dalin E."/>
            <person name="Tice H."/>
            <person name="Pitluck S."/>
            <person name="Sims D."/>
            <person name="Brettin T."/>
            <person name="Bruce D."/>
            <person name="Tapia R."/>
            <person name="Brainard J."/>
            <person name="Schmutz J."/>
            <person name="Larimer F."/>
            <person name="Land M."/>
            <person name="Hauser L."/>
            <person name="Kyrpides N."/>
            <person name="Mikhailova N."/>
            <person name="Bennet G."/>
            <person name="Cann I."/>
            <person name="Chen J.-S."/>
            <person name="Contreras A.L."/>
            <person name="Jones D."/>
            <person name="Kashket E."/>
            <person name="Mitchell W."/>
            <person name="Stoddard S."/>
            <person name="Schwarz W."/>
            <person name="Qureshi N."/>
            <person name="Young M."/>
            <person name="Shi Z."/>
            <person name="Ezeji T."/>
            <person name="White B."/>
            <person name="Blaschek H."/>
            <person name="Richardson P."/>
        </authorList>
    </citation>
    <scope>NUCLEOTIDE SEQUENCE [LARGE SCALE GENOMIC DNA]</scope>
    <source>
        <strain evidence="2">ATCC 51743 / NCIMB 8052</strain>
    </source>
</reference>
<dbReference type="EMBL" id="CP000721">
    <property type="protein sequence ID" value="ABR33843.1"/>
    <property type="molecule type" value="Genomic_DNA"/>
</dbReference>
<name>A6LU13_CLOB8</name>
<gene>
    <name evidence="1" type="ordered locus">Cbei_1669</name>
</gene>
<accession>A6LU13</accession>